<dbReference type="SUPFAM" id="SSF47113">
    <property type="entry name" value="Histone-fold"/>
    <property type="match status" value="1"/>
</dbReference>
<accession>A0A4W3K126</accession>
<evidence type="ECO:0000256" key="2">
    <source>
        <dbReference type="ARBA" id="ARBA00023242"/>
    </source>
</evidence>
<reference evidence="5" key="1">
    <citation type="journal article" date="2006" name="Science">
        <title>Ancient noncoding elements conserved in the human genome.</title>
        <authorList>
            <person name="Venkatesh B."/>
            <person name="Kirkness E.F."/>
            <person name="Loh Y.H."/>
            <person name="Halpern A.L."/>
            <person name="Lee A.P."/>
            <person name="Johnson J."/>
            <person name="Dandona N."/>
            <person name="Viswanathan L.D."/>
            <person name="Tay A."/>
            <person name="Venter J.C."/>
            <person name="Strausberg R.L."/>
            <person name="Brenner S."/>
        </authorList>
    </citation>
    <scope>NUCLEOTIDE SEQUENCE [LARGE SCALE GENOMIC DNA]</scope>
</reference>
<dbReference type="STRING" id="7868.ENSCMIP00000037615"/>
<name>A0A4W3K126_CALMI</name>
<evidence type="ECO:0000313" key="5">
    <source>
        <dbReference type="Proteomes" id="UP000314986"/>
    </source>
</evidence>
<dbReference type="Proteomes" id="UP000314986">
    <property type="component" value="Unassembled WGS sequence"/>
</dbReference>
<dbReference type="GO" id="GO:0008623">
    <property type="term" value="C:CHRAC"/>
    <property type="evidence" value="ECO:0007669"/>
    <property type="project" value="TreeGrafter"/>
</dbReference>
<dbReference type="AlphaFoldDB" id="A0A4W3K126"/>
<dbReference type="GO" id="GO:0006261">
    <property type="term" value="P:DNA-templated DNA replication"/>
    <property type="evidence" value="ECO:0007669"/>
    <property type="project" value="TreeGrafter"/>
</dbReference>
<dbReference type="PANTHER" id="PTHR10252:SF54">
    <property type="entry name" value="CHROMATIN ACCESSIBILITY COMPLEX PROTEIN 1"/>
    <property type="match status" value="1"/>
</dbReference>
<dbReference type="GO" id="GO:0006338">
    <property type="term" value="P:chromatin remodeling"/>
    <property type="evidence" value="ECO:0007669"/>
    <property type="project" value="TreeGrafter"/>
</dbReference>
<reference evidence="5" key="3">
    <citation type="journal article" date="2014" name="Nature">
        <title>Elephant shark genome provides unique insights into gnathostome evolution.</title>
        <authorList>
            <consortium name="International Elephant Shark Genome Sequencing Consortium"/>
            <person name="Venkatesh B."/>
            <person name="Lee A.P."/>
            <person name="Ravi V."/>
            <person name="Maurya A.K."/>
            <person name="Lian M.M."/>
            <person name="Swann J.B."/>
            <person name="Ohta Y."/>
            <person name="Flajnik M.F."/>
            <person name="Sutoh Y."/>
            <person name="Kasahara M."/>
            <person name="Hoon S."/>
            <person name="Gangu V."/>
            <person name="Roy S.W."/>
            <person name="Irimia M."/>
            <person name="Korzh V."/>
            <person name="Kondrychyn I."/>
            <person name="Lim Z.W."/>
            <person name="Tay B.H."/>
            <person name="Tohari S."/>
            <person name="Kong K.W."/>
            <person name="Ho S."/>
            <person name="Lorente-Galdos B."/>
            <person name="Quilez J."/>
            <person name="Marques-Bonet T."/>
            <person name="Raney B.J."/>
            <person name="Ingham P.W."/>
            <person name="Tay A."/>
            <person name="Hillier L.W."/>
            <person name="Minx P."/>
            <person name="Boehm T."/>
            <person name="Wilson R.K."/>
            <person name="Brenner S."/>
            <person name="Warren W.C."/>
        </authorList>
    </citation>
    <scope>NUCLEOTIDE SEQUENCE [LARGE SCALE GENOMIC DNA]</scope>
</reference>
<proteinExistence type="predicted"/>
<dbReference type="PANTHER" id="PTHR10252">
    <property type="entry name" value="HISTONE-LIKE TRANSCRIPTION FACTOR CCAAT-RELATED"/>
    <property type="match status" value="1"/>
</dbReference>
<organism evidence="4 5">
    <name type="scientific">Callorhinchus milii</name>
    <name type="common">Ghost shark</name>
    <dbReference type="NCBI Taxonomy" id="7868"/>
    <lineage>
        <taxon>Eukaryota</taxon>
        <taxon>Metazoa</taxon>
        <taxon>Chordata</taxon>
        <taxon>Craniata</taxon>
        <taxon>Vertebrata</taxon>
        <taxon>Chondrichthyes</taxon>
        <taxon>Holocephali</taxon>
        <taxon>Chimaeriformes</taxon>
        <taxon>Callorhinchidae</taxon>
        <taxon>Callorhinchus</taxon>
    </lineage>
</organism>
<reference evidence="4" key="5">
    <citation type="submission" date="2025-09" db="UniProtKB">
        <authorList>
            <consortium name="Ensembl"/>
        </authorList>
    </citation>
    <scope>IDENTIFICATION</scope>
</reference>
<reference evidence="4" key="4">
    <citation type="submission" date="2025-08" db="UniProtKB">
        <authorList>
            <consortium name="Ensembl"/>
        </authorList>
    </citation>
    <scope>IDENTIFICATION</scope>
</reference>
<dbReference type="InParanoid" id="A0A4W3K126"/>
<evidence type="ECO:0000256" key="3">
    <source>
        <dbReference type="SAM" id="MobiDB-lite"/>
    </source>
</evidence>
<keyword evidence="5" id="KW-1185">Reference proteome</keyword>
<evidence type="ECO:0000256" key="1">
    <source>
        <dbReference type="ARBA" id="ARBA00004123"/>
    </source>
</evidence>
<dbReference type="Gene3D" id="1.10.20.10">
    <property type="entry name" value="Histone, subunit A"/>
    <property type="match status" value="1"/>
</dbReference>
<dbReference type="InterPro" id="IPR009072">
    <property type="entry name" value="Histone-fold"/>
</dbReference>
<sequence length="131" mass="15212">MKEKLSRTPGYLNSLSSEKFCTRFGTLQIHFVVVLQEQFVQYLALYAYKSSKKDKKELTYNDLADCVENSETFQFLADILPKKILASEYLKMLEEERAGGGDRDEEDGDEEDDEEEDDNNEQDEDEDENES</sequence>
<comment type="subcellular location">
    <subcellularLocation>
        <location evidence="1">Nucleus</location>
    </subcellularLocation>
</comment>
<protein>
    <submittedName>
        <fullName evidence="4">Chromatin accessibility complex subunit 1</fullName>
    </submittedName>
</protein>
<dbReference type="GeneTree" id="ENSGT00510000048543"/>
<dbReference type="GO" id="GO:0046982">
    <property type="term" value="F:protein heterodimerization activity"/>
    <property type="evidence" value="ECO:0007669"/>
    <property type="project" value="InterPro"/>
</dbReference>
<feature type="compositionally biased region" description="Acidic residues" evidence="3">
    <location>
        <begin position="103"/>
        <end position="131"/>
    </location>
</feature>
<reference evidence="5" key="2">
    <citation type="journal article" date="2007" name="PLoS Biol.">
        <title>Survey sequencing and comparative analysis of the elephant shark (Callorhinchus milii) genome.</title>
        <authorList>
            <person name="Venkatesh B."/>
            <person name="Kirkness E.F."/>
            <person name="Loh Y.H."/>
            <person name="Halpern A.L."/>
            <person name="Lee A.P."/>
            <person name="Johnson J."/>
            <person name="Dandona N."/>
            <person name="Viswanathan L.D."/>
            <person name="Tay A."/>
            <person name="Venter J.C."/>
            <person name="Strausberg R.L."/>
            <person name="Brenner S."/>
        </authorList>
    </citation>
    <scope>NUCLEOTIDE SEQUENCE [LARGE SCALE GENOMIC DNA]</scope>
</reference>
<evidence type="ECO:0000313" key="4">
    <source>
        <dbReference type="Ensembl" id="ENSCMIP00000037615.1"/>
    </source>
</evidence>
<dbReference type="InterPro" id="IPR050568">
    <property type="entry name" value="Transcr_DNA_Rep_Reg"/>
</dbReference>
<keyword evidence="2" id="KW-0539">Nucleus</keyword>
<feature type="region of interest" description="Disordered" evidence="3">
    <location>
        <begin position="95"/>
        <end position="131"/>
    </location>
</feature>
<dbReference type="OMA" id="PMSRVKT"/>
<dbReference type="Ensembl" id="ENSCMIT00000038159.1">
    <property type="protein sequence ID" value="ENSCMIP00000037615.1"/>
    <property type="gene ID" value="ENSCMIG00000015807.1"/>
</dbReference>